<evidence type="ECO:0000313" key="2">
    <source>
        <dbReference type="Proteomes" id="UP000316242"/>
    </source>
</evidence>
<accession>A0ABQ0RL17</accession>
<keyword evidence="2" id="KW-1185">Reference proteome</keyword>
<name>A0ABQ0RL17_GLUNI</name>
<protein>
    <submittedName>
        <fullName evidence="1">Uncharacterized protein</fullName>
    </submittedName>
</protein>
<reference evidence="1 2" key="1">
    <citation type="submission" date="2019-06" db="EMBL/GenBank/DDBJ databases">
        <title>Whole genome shotgun sequence of Glutamicibacter nicotianae NBRC 14234.</title>
        <authorList>
            <person name="Hosoyama A."/>
            <person name="Uohara A."/>
            <person name="Ohji S."/>
            <person name="Ichikawa N."/>
        </authorList>
    </citation>
    <scope>NUCLEOTIDE SEQUENCE [LARGE SCALE GENOMIC DNA]</scope>
    <source>
        <strain evidence="1 2">NBRC 14234</strain>
    </source>
</reference>
<evidence type="ECO:0000313" key="1">
    <source>
        <dbReference type="EMBL" id="GEC12475.1"/>
    </source>
</evidence>
<comment type="caution">
    <text evidence="1">The sequence shown here is derived from an EMBL/GenBank/DDBJ whole genome shotgun (WGS) entry which is preliminary data.</text>
</comment>
<dbReference type="Proteomes" id="UP000316242">
    <property type="component" value="Unassembled WGS sequence"/>
</dbReference>
<sequence>MMDPVGLDAIGLIEPASFKQTGAEAELGRKTGIAQAEGT</sequence>
<organism evidence="1 2">
    <name type="scientific">Glutamicibacter nicotianae</name>
    <name type="common">Arthrobacter nicotianae</name>
    <dbReference type="NCBI Taxonomy" id="37929"/>
    <lineage>
        <taxon>Bacteria</taxon>
        <taxon>Bacillati</taxon>
        <taxon>Actinomycetota</taxon>
        <taxon>Actinomycetes</taxon>
        <taxon>Micrococcales</taxon>
        <taxon>Micrococcaceae</taxon>
        <taxon>Glutamicibacter</taxon>
    </lineage>
</organism>
<dbReference type="EMBL" id="BJNE01000005">
    <property type="protein sequence ID" value="GEC12475.1"/>
    <property type="molecule type" value="Genomic_DNA"/>
</dbReference>
<gene>
    <name evidence="1" type="ORF">ANI01nite_16780</name>
</gene>
<proteinExistence type="predicted"/>